<evidence type="ECO:0000313" key="2">
    <source>
        <dbReference type="Proteomes" id="UP000095285"/>
    </source>
</evidence>
<reference evidence="3" key="2">
    <citation type="submission" date="2016-11" db="UniProtKB">
        <authorList>
            <consortium name="WormBaseParasite"/>
        </authorList>
    </citation>
    <scope>IDENTIFICATION</scope>
</reference>
<reference evidence="2" key="1">
    <citation type="submission" date="2012-04" db="EMBL/GenBank/DDBJ databases">
        <title>The Genome Sequence of Loa loa.</title>
        <authorList>
            <consortium name="The Broad Institute Genome Sequencing Platform"/>
            <consortium name="Broad Institute Genome Sequencing Center for Infectious Disease"/>
            <person name="Nutman T.B."/>
            <person name="Fink D.L."/>
            <person name="Russ C."/>
            <person name="Young S."/>
            <person name="Zeng Q."/>
            <person name="Gargeya S."/>
            <person name="Alvarado L."/>
            <person name="Berlin A."/>
            <person name="Chapman S.B."/>
            <person name="Chen Z."/>
            <person name="Freedman E."/>
            <person name="Gellesch M."/>
            <person name="Goldberg J."/>
            <person name="Griggs A."/>
            <person name="Gujja S."/>
            <person name="Heilman E.R."/>
            <person name="Heiman D."/>
            <person name="Howarth C."/>
            <person name="Mehta T."/>
            <person name="Neiman D."/>
            <person name="Pearson M."/>
            <person name="Roberts A."/>
            <person name="Saif S."/>
            <person name="Shea T."/>
            <person name="Shenoy N."/>
            <person name="Sisk P."/>
            <person name="Stolte C."/>
            <person name="Sykes S."/>
            <person name="White J."/>
            <person name="Yandava C."/>
            <person name="Haas B."/>
            <person name="Henn M.R."/>
            <person name="Nusbaum C."/>
            <person name="Birren B."/>
        </authorList>
    </citation>
    <scope>NUCLEOTIDE SEQUENCE [LARGE SCALE GENOMIC DNA]</scope>
</reference>
<proteinExistence type="predicted"/>
<dbReference type="AlphaFoldDB" id="A0A1I7VFL3"/>
<keyword evidence="2" id="KW-1185">Reference proteome</keyword>
<organism evidence="2 3">
    <name type="scientific">Loa loa</name>
    <name type="common">Eye worm</name>
    <name type="synonym">Filaria loa</name>
    <dbReference type="NCBI Taxonomy" id="7209"/>
    <lineage>
        <taxon>Eukaryota</taxon>
        <taxon>Metazoa</taxon>
        <taxon>Ecdysozoa</taxon>
        <taxon>Nematoda</taxon>
        <taxon>Chromadorea</taxon>
        <taxon>Rhabditida</taxon>
        <taxon>Spirurina</taxon>
        <taxon>Spiruromorpha</taxon>
        <taxon>Filarioidea</taxon>
        <taxon>Onchocercidae</taxon>
        <taxon>Loa</taxon>
    </lineage>
</organism>
<dbReference type="Proteomes" id="UP000095285">
    <property type="component" value="Unassembled WGS sequence"/>
</dbReference>
<accession>A0A1I7VFL3</accession>
<protein>
    <submittedName>
        <fullName evidence="3">Transposase</fullName>
    </submittedName>
</protein>
<evidence type="ECO:0000256" key="1">
    <source>
        <dbReference type="SAM" id="MobiDB-lite"/>
    </source>
</evidence>
<name>A0A1I7VFL3_LOALO</name>
<sequence>MLAEAVAQQRVRKGRESVPIPKDGRRKGTIVWSWGDWGRGRHVAQETGWRIDLLRDGCDKALGE</sequence>
<feature type="region of interest" description="Disordered" evidence="1">
    <location>
        <begin position="1"/>
        <end position="22"/>
    </location>
</feature>
<dbReference type="WBParaSite" id="EN70_2011">
    <property type="protein sequence ID" value="EN70_2011"/>
    <property type="gene ID" value="EN70_2011"/>
</dbReference>
<evidence type="ECO:0000313" key="3">
    <source>
        <dbReference type="WBParaSite" id="EN70_2011"/>
    </source>
</evidence>